<dbReference type="PANTHER" id="PTHR43377:SF1">
    <property type="entry name" value="BILIVERDIN REDUCTASE A"/>
    <property type="match status" value="1"/>
</dbReference>
<protein>
    <submittedName>
        <fullName evidence="3">Gfo/Idh/MocA family oxidoreductase</fullName>
    </submittedName>
</protein>
<sequence length="345" mass="36355">MTGIAIIGQGYMGQTHAASWTALGQNVKYVCTPRPRGPMEAAPNARVVTDLEAVLADPEVEIVSVCTPTTTHREITVAALEAGKHVLLEKPIALSIDDALAIRDAAASASGSLMVAQVVRFFGGHVLLREDVEAGRLGRIVSARARRMLQRPDWAKWWHDESKSGGAIVDLAIHDFDQMNLFLGRPVAVTSHRVSTYGPFETTIEYADGGLGQVLSHADLAPGAPFTAGISLVGEAGLADYELSAASPTQQEGATSYPGVNAYRLAAAEGGYSREITGDDPYTRQAEYFLGRVGAGEEPVLSTIGSAVRALEVALAARESLETGQRVVVDSRVSDVEATGSPSSG</sequence>
<accession>A0A553JYY3</accession>
<dbReference type="RefSeq" id="WP_143938399.1">
    <property type="nucleotide sequence ID" value="NZ_VKKG01000004.1"/>
</dbReference>
<dbReference type="Gene3D" id="3.30.360.10">
    <property type="entry name" value="Dihydrodipicolinate Reductase, domain 2"/>
    <property type="match status" value="1"/>
</dbReference>
<reference evidence="3 4" key="1">
    <citation type="submission" date="2019-07" db="EMBL/GenBank/DDBJ databases">
        <authorList>
            <person name="Zhou L.-Y."/>
        </authorList>
    </citation>
    <scope>NUCLEOTIDE SEQUENCE [LARGE SCALE GENOMIC DNA]</scope>
    <source>
        <strain evidence="3 4">YIM 101269</strain>
    </source>
</reference>
<evidence type="ECO:0000259" key="2">
    <source>
        <dbReference type="Pfam" id="PF22725"/>
    </source>
</evidence>
<dbReference type="InterPro" id="IPR051450">
    <property type="entry name" value="Gfo/Idh/MocA_Oxidoreductases"/>
</dbReference>
<evidence type="ECO:0000259" key="1">
    <source>
        <dbReference type="Pfam" id="PF01408"/>
    </source>
</evidence>
<dbReference type="InterPro" id="IPR000683">
    <property type="entry name" value="Gfo/Idh/MocA-like_OxRdtase_N"/>
</dbReference>
<dbReference type="InterPro" id="IPR036291">
    <property type="entry name" value="NAD(P)-bd_dom_sf"/>
</dbReference>
<evidence type="ECO:0000313" key="3">
    <source>
        <dbReference type="EMBL" id="TRY17659.1"/>
    </source>
</evidence>
<comment type="caution">
    <text evidence="3">The sequence shown here is derived from an EMBL/GenBank/DDBJ whole genome shotgun (WGS) entry which is preliminary data.</text>
</comment>
<organism evidence="3 4">
    <name type="scientific">Tessaracoccus rhinocerotis</name>
    <dbReference type="NCBI Taxonomy" id="1689449"/>
    <lineage>
        <taxon>Bacteria</taxon>
        <taxon>Bacillati</taxon>
        <taxon>Actinomycetota</taxon>
        <taxon>Actinomycetes</taxon>
        <taxon>Propionibacteriales</taxon>
        <taxon>Propionibacteriaceae</taxon>
        <taxon>Tessaracoccus</taxon>
    </lineage>
</organism>
<proteinExistence type="predicted"/>
<dbReference type="SUPFAM" id="SSF51735">
    <property type="entry name" value="NAD(P)-binding Rossmann-fold domains"/>
    <property type="match status" value="1"/>
</dbReference>
<dbReference type="AlphaFoldDB" id="A0A553JYY3"/>
<dbReference type="PANTHER" id="PTHR43377">
    <property type="entry name" value="BILIVERDIN REDUCTASE A"/>
    <property type="match status" value="1"/>
</dbReference>
<feature type="domain" description="Gfo/Idh/MocA-like oxidoreductase N-terminal" evidence="1">
    <location>
        <begin position="4"/>
        <end position="116"/>
    </location>
</feature>
<dbReference type="Pfam" id="PF01408">
    <property type="entry name" value="GFO_IDH_MocA"/>
    <property type="match status" value="1"/>
</dbReference>
<dbReference type="Proteomes" id="UP000317638">
    <property type="component" value="Unassembled WGS sequence"/>
</dbReference>
<name>A0A553JYY3_9ACTN</name>
<dbReference type="Pfam" id="PF22725">
    <property type="entry name" value="GFO_IDH_MocA_C3"/>
    <property type="match status" value="1"/>
</dbReference>
<dbReference type="GO" id="GO:0000166">
    <property type="term" value="F:nucleotide binding"/>
    <property type="evidence" value="ECO:0007669"/>
    <property type="project" value="InterPro"/>
</dbReference>
<dbReference type="OrthoDB" id="256869at2"/>
<evidence type="ECO:0000313" key="4">
    <source>
        <dbReference type="Proteomes" id="UP000317638"/>
    </source>
</evidence>
<dbReference type="EMBL" id="VKKG01000004">
    <property type="protein sequence ID" value="TRY17659.1"/>
    <property type="molecule type" value="Genomic_DNA"/>
</dbReference>
<dbReference type="SUPFAM" id="SSF55347">
    <property type="entry name" value="Glyceraldehyde-3-phosphate dehydrogenase-like, C-terminal domain"/>
    <property type="match status" value="1"/>
</dbReference>
<gene>
    <name evidence="3" type="ORF">FOJ82_10235</name>
</gene>
<dbReference type="Gene3D" id="3.40.50.720">
    <property type="entry name" value="NAD(P)-binding Rossmann-like Domain"/>
    <property type="match status" value="1"/>
</dbReference>
<keyword evidence="4" id="KW-1185">Reference proteome</keyword>
<dbReference type="InterPro" id="IPR055170">
    <property type="entry name" value="GFO_IDH_MocA-like_dom"/>
</dbReference>
<feature type="domain" description="GFO/IDH/MocA-like oxidoreductase" evidence="2">
    <location>
        <begin position="128"/>
        <end position="237"/>
    </location>
</feature>